<dbReference type="GO" id="GO:0016491">
    <property type="term" value="F:oxidoreductase activity"/>
    <property type="evidence" value="ECO:0007669"/>
    <property type="project" value="InterPro"/>
</dbReference>
<name>A0A1I2F290_9BACT</name>
<gene>
    <name evidence="1" type="ORF">SAMN02745121_06416</name>
</gene>
<dbReference type="RefSeq" id="WP_338042530.1">
    <property type="nucleotide sequence ID" value="NZ_FOMX01000024.1"/>
</dbReference>
<dbReference type="InterPro" id="IPR046366">
    <property type="entry name" value="MPAB"/>
</dbReference>
<organism evidence="1 2">
    <name type="scientific">Nannocystis exedens</name>
    <dbReference type="NCBI Taxonomy" id="54"/>
    <lineage>
        <taxon>Bacteria</taxon>
        <taxon>Pseudomonadati</taxon>
        <taxon>Myxococcota</taxon>
        <taxon>Polyangia</taxon>
        <taxon>Nannocystales</taxon>
        <taxon>Nannocystaceae</taxon>
        <taxon>Nannocystis</taxon>
    </lineage>
</organism>
<dbReference type="EMBL" id="FOMX01000024">
    <property type="protein sequence ID" value="SFE99093.1"/>
    <property type="molecule type" value="Genomic_DNA"/>
</dbReference>
<dbReference type="AlphaFoldDB" id="A0A1I2F290"/>
<evidence type="ECO:0000313" key="1">
    <source>
        <dbReference type="EMBL" id="SFE99093.1"/>
    </source>
</evidence>
<protein>
    <submittedName>
        <fullName evidence="1">Uncharacterized protein</fullName>
    </submittedName>
</protein>
<sequence length="65" mass="7194">MEDGPDGPCGAAALARINAAHARHRLANDDMLYVLTTFVTEPARVIERYGRRPLLPAEREAACRF</sequence>
<dbReference type="Proteomes" id="UP000199400">
    <property type="component" value="Unassembled WGS sequence"/>
</dbReference>
<keyword evidence="2" id="KW-1185">Reference proteome</keyword>
<accession>A0A1I2F290</accession>
<dbReference type="PANTHER" id="PTHR36124:SF1">
    <property type="entry name" value="ER-BOUND OXYGENASE MPAB_MPAB'_RUBBER OXYGENASE CATALYTIC DOMAIN-CONTAINING PROTEIN"/>
    <property type="match status" value="1"/>
</dbReference>
<evidence type="ECO:0000313" key="2">
    <source>
        <dbReference type="Proteomes" id="UP000199400"/>
    </source>
</evidence>
<reference evidence="2" key="1">
    <citation type="submission" date="2016-10" db="EMBL/GenBank/DDBJ databases">
        <authorList>
            <person name="Varghese N."/>
            <person name="Submissions S."/>
        </authorList>
    </citation>
    <scope>NUCLEOTIDE SEQUENCE [LARGE SCALE GENOMIC DNA]</scope>
    <source>
        <strain evidence="2">ATCC 25963</strain>
    </source>
</reference>
<proteinExistence type="predicted"/>
<dbReference type="PANTHER" id="PTHR36124">
    <property type="match status" value="1"/>
</dbReference>
<dbReference type="STRING" id="54.SAMN02745121_06416"/>